<dbReference type="GO" id="GO:0015628">
    <property type="term" value="P:protein secretion by the type II secretion system"/>
    <property type="evidence" value="ECO:0007669"/>
    <property type="project" value="TreeGrafter"/>
</dbReference>
<dbReference type="GO" id="GO:0015627">
    <property type="term" value="C:type II protein secretion system complex"/>
    <property type="evidence" value="ECO:0007669"/>
    <property type="project" value="TreeGrafter"/>
</dbReference>
<accession>J9G4Z3</accession>
<comment type="caution">
    <text evidence="1">The sequence shown here is derived from an EMBL/GenBank/DDBJ whole genome shotgun (WGS) entry which is preliminary data.</text>
</comment>
<evidence type="ECO:0008006" key="2">
    <source>
        <dbReference type="Google" id="ProtNLM"/>
    </source>
</evidence>
<evidence type="ECO:0000313" key="1">
    <source>
        <dbReference type="EMBL" id="EJX02297.1"/>
    </source>
</evidence>
<dbReference type="PANTHER" id="PTHR21180">
    <property type="entry name" value="ENDONUCLEASE/EXONUCLEASE/PHOSPHATASE FAMILY DOMAIN-CONTAINING PROTEIN 1"/>
    <property type="match status" value="1"/>
</dbReference>
<protein>
    <recommendedName>
        <fullName evidence="2">Helix-hairpin-helix domain-containing protein</fullName>
    </recommendedName>
</protein>
<dbReference type="AlphaFoldDB" id="J9G4Z3"/>
<name>J9G4Z3_9ZZZZ</name>
<dbReference type="EMBL" id="AMCI01002599">
    <property type="protein sequence ID" value="EJX02297.1"/>
    <property type="molecule type" value="Genomic_DNA"/>
</dbReference>
<dbReference type="PANTHER" id="PTHR21180:SF32">
    <property type="entry name" value="ENDONUCLEASE_EXONUCLEASE_PHOSPHATASE FAMILY DOMAIN-CONTAINING PROTEIN 1"/>
    <property type="match status" value="1"/>
</dbReference>
<dbReference type="InterPro" id="IPR010994">
    <property type="entry name" value="RuvA_2-like"/>
</dbReference>
<dbReference type="SUPFAM" id="SSF47781">
    <property type="entry name" value="RuvA domain 2-like"/>
    <property type="match status" value="3"/>
</dbReference>
<reference evidence="1" key="1">
    <citation type="journal article" date="2012" name="PLoS ONE">
        <title>Gene sets for utilization of primary and secondary nutrition supplies in the distal gut of endangered iberian lynx.</title>
        <authorList>
            <person name="Alcaide M."/>
            <person name="Messina E."/>
            <person name="Richter M."/>
            <person name="Bargiela R."/>
            <person name="Peplies J."/>
            <person name="Huws S.A."/>
            <person name="Newbold C.J."/>
            <person name="Golyshin P.N."/>
            <person name="Simon M.A."/>
            <person name="Lopez G."/>
            <person name="Yakimov M.M."/>
            <person name="Ferrer M."/>
        </authorList>
    </citation>
    <scope>NUCLEOTIDE SEQUENCE</scope>
</reference>
<organism evidence="1">
    <name type="scientific">gut metagenome</name>
    <dbReference type="NCBI Taxonomy" id="749906"/>
    <lineage>
        <taxon>unclassified sequences</taxon>
        <taxon>metagenomes</taxon>
        <taxon>organismal metagenomes</taxon>
    </lineage>
</organism>
<dbReference type="Gene3D" id="1.10.150.280">
    <property type="entry name" value="AF1531-like domain"/>
    <property type="match status" value="1"/>
</dbReference>
<gene>
    <name evidence="1" type="ORF">EVA_09590</name>
</gene>
<sequence length="303" mass="34994">MIRLHLTEKKTLLGVTLLLALLTGLAYAWYYAHRDSSPAYPALTEEESQQTLELAQDVPQSTTTAASPFPFDPNQADSLTLIQVGLPDWQVHNLLKYRRKGGRWRSADDFRRLYGLTDEAYRRLRPYLRIAPEAAANASNPKRNTATTTLTDAMARKETLPKHWVKRMDKYAEGTMLALNEADTTSLKHIPGIGSYYAGKIVRYREALGGFIRLSQLEEIEGLPAGITRWFTLAPHSAPRRRNLNQCTFKELVRHPYLSYEQVKDIFNHRRHYGPIRSWDDLRLFPHFTDADFERLRPYFTLE</sequence>
<dbReference type="Pfam" id="PF12836">
    <property type="entry name" value="HHH_3"/>
    <property type="match status" value="2"/>
</dbReference>
<dbReference type="InterPro" id="IPR051675">
    <property type="entry name" value="Endo/Exo/Phosphatase_dom_1"/>
</dbReference>
<proteinExistence type="predicted"/>